<evidence type="ECO:0000313" key="3">
    <source>
        <dbReference type="EMBL" id="KAJ3560900.1"/>
    </source>
</evidence>
<feature type="region of interest" description="Disordered" evidence="1">
    <location>
        <begin position="47"/>
        <end position="154"/>
    </location>
</feature>
<reference evidence="3" key="1">
    <citation type="submission" date="2022-07" db="EMBL/GenBank/DDBJ databases">
        <title>Genome Sequence of Leucocoprinus birnbaumii.</title>
        <authorList>
            <person name="Buettner E."/>
        </authorList>
    </citation>
    <scope>NUCLEOTIDE SEQUENCE</scope>
    <source>
        <strain evidence="3">VT141</strain>
    </source>
</reference>
<evidence type="ECO:0000256" key="2">
    <source>
        <dbReference type="SAM" id="SignalP"/>
    </source>
</evidence>
<feature type="signal peptide" evidence="2">
    <location>
        <begin position="1"/>
        <end position="27"/>
    </location>
</feature>
<evidence type="ECO:0000256" key="1">
    <source>
        <dbReference type="SAM" id="MobiDB-lite"/>
    </source>
</evidence>
<keyword evidence="4" id="KW-1185">Reference proteome</keyword>
<dbReference type="EMBL" id="JANIEX010001089">
    <property type="protein sequence ID" value="KAJ3560900.1"/>
    <property type="molecule type" value="Genomic_DNA"/>
</dbReference>
<keyword evidence="2" id="KW-0732">Signal</keyword>
<dbReference type="Proteomes" id="UP001213000">
    <property type="component" value="Unassembled WGS sequence"/>
</dbReference>
<protein>
    <submittedName>
        <fullName evidence="3">Uncharacterized protein</fullName>
    </submittedName>
</protein>
<feature type="compositionally biased region" description="Acidic residues" evidence="1">
    <location>
        <begin position="105"/>
        <end position="120"/>
    </location>
</feature>
<gene>
    <name evidence="3" type="ORF">NP233_g10535</name>
</gene>
<accession>A0AAD5VI66</accession>
<feature type="compositionally biased region" description="Gly residues" evidence="1">
    <location>
        <begin position="89"/>
        <end position="99"/>
    </location>
</feature>
<feature type="compositionally biased region" description="Basic and acidic residues" evidence="1">
    <location>
        <begin position="123"/>
        <end position="154"/>
    </location>
</feature>
<feature type="chain" id="PRO_5041943058" evidence="2">
    <location>
        <begin position="28"/>
        <end position="154"/>
    </location>
</feature>
<sequence length="154" mass="16148">MVSSSSQVPASLARSLLCLVLLLSVTGVVIEVAAASYSSRTRMAGLQDQANGAHKPSRTLKQFDPHILKAQPLRRAGHPRPSPWSGNGQSQGNGDGQGGTNNDPDGNDEDDEGGDIDDGGGENNDHNGDTNEGSKSHGKDDMYDGGGKEKWKHS</sequence>
<name>A0AAD5VI66_9AGAR</name>
<comment type="caution">
    <text evidence="3">The sequence shown here is derived from an EMBL/GenBank/DDBJ whole genome shotgun (WGS) entry which is preliminary data.</text>
</comment>
<organism evidence="3 4">
    <name type="scientific">Leucocoprinus birnbaumii</name>
    <dbReference type="NCBI Taxonomy" id="56174"/>
    <lineage>
        <taxon>Eukaryota</taxon>
        <taxon>Fungi</taxon>
        <taxon>Dikarya</taxon>
        <taxon>Basidiomycota</taxon>
        <taxon>Agaricomycotina</taxon>
        <taxon>Agaricomycetes</taxon>
        <taxon>Agaricomycetidae</taxon>
        <taxon>Agaricales</taxon>
        <taxon>Agaricineae</taxon>
        <taxon>Agaricaceae</taxon>
        <taxon>Leucocoprinus</taxon>
    </lineage>
</organism>
<proteinExistence type="predicted"/>
<dbReference type="AlphaFoldDB" id="A0AAD5VI66"/>
<evidence type="ECO:0000313" key="4">
    <source>
        <dbReference type="Proteomes" id="UP001213000"/>
    </source>
</evidence>